<dbReference type="Proteomes" id="UP001500305">
    <property type="component" value="Unassembled WGS sequence"/>
</dbReference>
<gene>
    <name evidence="1" type="ORF">GCM10010430_70830</name>
</gene>
<dbReference type="RefSeq" id="WP_344640679.1">
    <property type="nucleotide sequence ID" value="NZ_BAAATR010000050.1"/>
</dbReference>
<organism evidence="1 2">
    <name type="scientific">Kitasatospora cystarginea</name>
    <dbReference type="NCBI Taxonomy" id="58350"/>
    <lineage>
        <taxon>Bacteria</taxon>
        <taxon>Bacillati</taxon>
        <taxon>Actinomycetota</taxon>
        <taxon>Actinomycetes</taxon>
        <taxon>Kitasatosporales</taxon>
        <taxon>Streptomycetaceae</taxon>
        <taxon>Kitasatospora</taxon>
    </lineage>
</organism>
<reference evidence="2" key="1">
    <citation type="journal article" date="2019" name="Int. J. Syst. Evol. Microbiol.">
        <title>The Global Catalogue of Microorganisms (GCM) 10K type strain sequencing project: providing services to taxonomists for standard genome sequencing and annotation.</title>
        <authorList>
            <consortium name="The Broad Institute Genomics Platform"/>
            <consortium name="The Broad Institute Genome Sequencing Center for Infectious Disease"/>
            <person name="Wu L."/>
            <person name="Ma J."/>
        </authorList>
    </citation>
    <scope>NUCLEOTIDE SEQUENCE [LARGE SCALE GENOMIC DNA]</scope>
    <source>
        <strain evidence="2">JCM 7356</strain>
    </source>
</reference>
<dbReference type="InterPro" id="IPR011856">
    <property type="entry name" value="tRNA_endonuc-like_dom_sf"/>
</dbReference>
<sequence length="359" mass="39661">MIAKSTLQGYLLEEALSWLLRNSGYSLLTEVRHDPEELTIGYGGALCVRGRSARHQVDVLGEFAFTPAFSLPVRMFLEAKFKNRPCDLAVVRNAHGVLHDVNQNFAVGGMSNPGEGAGAGRPRRRYQYVYALFSTSGFTSDAQRYAIAHQISLVDLSGPSFARLLTVIERTADELLALATKHVLDKLPLTDVRARLRYELGTASVPPDKDFALPVRDALIDVIMRFTTALTAHTSTELLLGFPAAPFILPLATSDAGAFLQHAESHPAHHVRIQRRGHHTDAEWTVTPLDNTGAYELAFKLPPHVEQWISEIEESERARAVKIKRDFFSAITIYRDRPAGGATTYQLLYDRAAMANGPA</sequence>
<evidence type="ECO:0008006" key="3">
    <source>
        <dbReference type="Google" id="ProtNLM"/>
    </source>
</evidence>
<comment type="caution">
    <text evidence="1">The sequence shown here is derived from an EMBL/GenBank/DDBJ whole genome shotgun (WGS) entry which is preliminary data.</text>
</comment>
<proteinExistence type="predicted"/>
<evidence type="ECO:0000313" key="1">
    <source>
        <dbReference type="EMBL" id="GAA2274665.1"/>
    </source>
</evidence>
<evidence type="ECO:0000313" key="2">
    <source>
        <dbReference type="Proteomes" id="UP001500305"/>
    </source>
</evidence>
<protein>
    <recommendedName>
        <fullName evidence="3">Restriction endonuclease type IV Mrr domain-containing protein</fullName>
    </recommendedName>
</protein>
<accession>A0ABP5RVX2</accession>
<dbReference type="Gene3D" id="3.40.1350.10">
    <property type="match status" value="1"/>
</dbReference>
<keyword evidence="2" id="KW-1185">Reference proteome</keyword>
<name>A0ABP5RVX2_9ACTN</name>
<dbReference type="EMBL" id="BAAATR010000050">
    <property type="protein sequence ID" value="GAA2274665.1"/>
    <property type="molecule type" value="Genomic_DNA"/>
</dbReference>